<evidence type="ECO:0000313" key="2">
    <source>
        <dbReference type="Proteomes" id="UP000016843"/>
    </source>
</evidence>
<protein>
    <submittedName>
        <fullName evidence="1">Uncharacterized protein</fullName>
    </submittedName>
</protein>
<name>U5BRB8_9BACT</name>
<dbReference type="AlphaFoldDB" id="U5BRB8"/>
<reference evidence="1 2" key="1">
    <citation type="journal article" date="2013" name="Genome Announc.">
        <title>Draft Genome Sequence of the Psychrophilic and Alkaliphilic Rhodonellum psychrophilum Strain GCM71T.</title>
        <authorList>
            <person name="Hauptmann A.L."/>
            <person name="Glaring M.A."/>
            <person name="Hallin P.F."/>
            <person name="Prieme A."/>
            <person name="Stougaard P."/>
        </authorList>
    </citation>
    <scope>NUCLEOTIDE SEQUENCE [LARGE SCALE GENOMIC DNA]</scope>
    <source>
        <strain evidence="1 2">GCM71</strain>
    </source>
</reference>
<proteinExistence type="predicted"/>
<dbReference type="EMBL" id="AWXR01000101">
    <property type="protein sequence ID" value="ERM80433.1"/>
    <property type="molecule type" value="Genomic_DNA"/>
</dbReference>
<organism evidence="1 2">
    <name type="scientific">Rhodonellum psychrophilum GCM71 = DSM 17998</name>
    <dbReference type="NCBI Taxonomy" id="1123057"/>
    <lineage>
        <taxon>Bacteria</taxon>
        <taxon>Pseudomonadati</taxon>
        <taxon>Bacteroidota</taxon>
        <taxon>Cytophagia</taxon>
        <taxon>Cytophagales</taxon>
        <taxon>Cytophagaceae</taxon>
        <taxon>Rhodonellum</taxon>
    </lineage>
</organism>
<evidence type="ECO:0000313" key="1">
    <source>
        <dbReference type="EMBL" id="ERM80433.1"/>
    </source>
</evidence>
<sequence>MAQIKVDSINWETAKANILLALEVTATDASYESDCISQFDLLEYDCIYLV</sequence>
<accession>U5BRB8</accession>
<comment type="caution">
    <text evidence="1">The sequence shown here is derived from an EMBL/GenBank/DDBJ whole genome shotgun (WGS) entry which is preliminary data.</text>
</comment>
<dbReference type="Proteomes" id="UP000016843">
    <property type="component" value="Unassembled WGS sequence"/>
</dbReference>
<gene>
    <name evidence="1" type="ORF">P872_21885</name>
</gene>
<keyword evidence="2" id="KW-1185">Reference proteome</keyword>